<keyword evidence="1" id="KW-0863">Zinc-finger</keyword>
<protein>
    <recommendedName>
        <fullName evidence="2">C2H2-type domain-containing protein</fullName>
    </recommendedName>
</protein>
<keyword evidence="1" id="KW-0479">Metal-binding</keyword>
<name>A0A2B4SFQ1_STYPI</name>
<organism evidence="3 4">
    <name type="scientific">Stylophora pistillata</name>
    <name type="common">Smooth cauliflower coral</name>
    <dbReference type="NCBI Taxonomy" id="50429"/>
    <lineage>
        <taxon>Eukaryota</taxon>
        <taxon>Metazoa</taxon>
        <taxon>Cnidaria</taxon>
        <taxon>Anthozoa</taxon>
        <taxon>Hexacorallia</taxon>
        <taxon>Scleractinia</taxon>
        <taxon>Astrocoeniina</taxon>
        <taxon>Pocilloporidae</taxon>
        <taxon>Stylophora</taxon>
    </lineage>
</organism>
<evidence type="ECO:0000313" key="4">
    <source>
        <dbReference type="Proteomes" id="UP000225706"/>
    </source>
</evidence>
<reference evidence="4" key="1">
    <citation type="journal article" date="2017" name="bioRxiv">
        <title>Comparative analysis of the genomes of Stylophora pistillata and Acropora digitifera provides evidence for extensive differences between species of corals.</title>
        <authorList>
            <person name="Voolstra C.R."/>
            <person name="Li Y."/>
            <person name="Liew Y.J."/>
            <person name="Baumgarten S."/>
            <person name="Zoccola D."/>
            <person name="Flot J.-F."/>
            <person name="Tambutte S."/>
            <person name="Allemand D."/>
            <person name="Aranda M."/>
        </authorList>
    </citation>
    <scope>NUCLEOTIDE SEQUENCE [LARGE SCALE GENOMIC DNA]</scope>
</reference>
<gene>
    <name evidence="3" type="ORF">AWC38_SpisGene7885</name>
</gene>
<comment type="caution">
    <text evidence="3">The sequence shown here is derived from an EMBL/GenBank/DDBJ whole genome shotgun (WGS) entry which is preliminary data.</text>
</comment>
<keyword evidence="4" id="KW-1185">Reference proteome</keyword>
<sequence>MADGADYFLLWGDDFEVILDILGDETVKQQFIATVNNVQQHEIICKDCGKKYKTKGGYERHRSLKHSSLHEGSIQPLSVSILAEVLASAIRKINETEVFRKSLRDELSKYSFQQPEERGLEFTGIKSITGTVESQQAMAIPVKSTQFFTGLSRNAATLLSTRVANCLIAYCKRSKNSGDNYPTTTVLSERERAGLQYLGGYVLHNLYKKHARTGTVESQQAMAILKAGKLDSINDSKQSLISGLNRGGLWSITEPARKIFVVAEHYFHQLTQKVASQGIGIVTITLKATSDSDVLSNYGLIITDQGCIASHYDFVCTGTLILLHKRCD</sequence>
<dbReference type="EMBL" id="LSMT01000104">
    <property type="protein sequence ID" value="PFX27387.1"/>
    <property type="molecule type" value="Genomic_DNA"/>
</dbReference>
<accession>A0A2B4SFQ1</accession>
<keyword evidence="1" id="KW-0862">Zinc</keyword>
<dbReference type="Proteomes" id="UP000225706">
    <property type="component" value="Unassembled WGS sequence"/>
</dbReference>
<proteinExistence type="predicted"/>
<evidence type="ECO:0000313" key="3">
    <source>
        <dbReference type="EMBL" id="PFX27387.1"/>
    </source>
</evidence>
<feature type="domain" description="C2H2-type" evidence="2">
    <location>
        <begin position="43"/>
        <end position="71"/>
    </location>
</feature>
<dbReference type="PROSITE" id="PS00028">
    <property type="entry name" value="ZINC_FINGER_C2H2_1"/>
    <property type="match status" value="1"/>
</dbReference>
<evidence type="ECO:0000259" key="2">
    <source>
        <dbReference type="PROSITE" id="PS50157"/>
    </source>
</evidence>
<dbReference type="OrthoDB" id="5960716at2759"/>
<dbReference type="InterPro" id="IPR013087">
    <property type="entry name" value="Znf_C2H2_type"/>
</dbReference>
<dbReference type="PROSITE" id="PS50157">
    <property type="entry name" value="ZINC_FINGER_C2H2_2"/>
    <property type="match status" value="1"/>
</dbReference>
<evidence type="ECO:0000256" key="1">
    <source>
        <dbReference type="PROSITE-ProRule" id="PRU00042"/>
    </source>
</evidence>
<dbReference type="AlphaFoldDB" id="A0A2B4SFQ1"/>
<dbReference type="GO" id="GO:0008270">
    <property type="term" value="F:zinc ion binding"/>
    <property type="evidence" value="ECO:0007669"/>
    <property type="project" value="UniProtKB-KW"/>
</dbReference>